<sequence length="178" mass="19556">MRSIPKLTFTATSSLLITGGLLLAGPGAAAADTPSDKELAATLNDKLNDDMAGHMTEEHVENARAMVDAAKDRDLGEDAAAVAVATSIVETHLDNLDWGDRDSVGLFQQRDHYGSHEDRLDPTWATNAFFDELERVHPDGSWDDDPMGQVAQDVQRSAYPDRYQHQVDDAETIVDHLW</sequence>
<reference evidence="2 3" key="1">
    <citation type="submission" date="2020-04" db="EMBL/GenBank/DDBJ databases">
        <title>MicrobeNet Type strains.</title>
        <authorList>
            <person name="Nicholson A.C."/>
        </authorList>
    </citation>
    <scope>NUCLEOTIDE SEQUENCE [LARGE SCALE GENOMIC DNA]</scope>
    <source>
        <strain evidence="2 3">ATCC 23612</strain>
    </source>
</reference>
<protein>
    <recommendedName>
        <fullName evidence="4">DUF305 domain-containing protein</fullName>
    </recommendedName>
</protein>
<accession>A0A7X6MB20</accession>
<evidence type="ECO:0000256" key="1">
    <source>
        <dbReference type="SAM" id="SignalP"/>
    </source>
</evidence>
<dbReference type="AlphaFoldDB" id="A0A7X6MB20"/>
<feature type="chain" id="PRO_5031028441" description="DUF305 domain-containing protein" evidence="1">
    <location>
        <begin position="31"/>
        <end position="178"/>
    </location>
</feature>
<keyword evidence="1" id="KW-0732">Signal</keyword>
<keyword evidence="3" id="KW-1185">Reference proteome</keyword>
<dbReference type="EMBL" id="JAAXPG010000007">
    <property type="protein sequence ID" value="NKY97962.1"/>
    <property type="molecule type" value="Genomic_DNA"/>
</dbReference>
<dbReference type="Proteomes" id="UP000553209">
    <property type="component" value="Unassembled WGS sequence"/>
</dbReference>
<organism evidence="2 3">
    <name type="scientific">Nocardiopsis alborubida</name>
    <dbReference type="NCBI Taxonomy" id="146802"/>
    <lineage>
        <taxon>Bacteria</taxon>
        <taxon>Bacillati</taxon>
        <taxon>Actinomycetota</taxon>
        <taxon>Actinomycetes</taxon>
        <taxon>Streptosporangiales</taxon>
        <taxon>Nocardiopsidaceae</taxon>
        <taxon>Nocardiopsis</taxon>
    </lineage>
</organism>
<evidence type="ECO:0000313" key="3">
    <source>
        <dbReference type="Proteomes" id="UP000553209"/>
    </source>
</evidence>
<dbReference type="RefSeq" id="WP_061080430.1">
    <property type="nucleotide sequence ID" value="NZ_JAAXPG010000007.1"/>
</dbReference>
<name>A0A7X6MB20_9ACTN</name>
<proteinExistence type="predicted"/>
<evidence type="ECO:0000313" key="2">
    <source>
        <dbReference type="EMBL" id="NKY97962.1"/>
    </source>
</evidence>
<gene>
    <name evidence="2" type="ORF">HGB44_09880</name>
</gene>
<comment type="caution">
    <text evidence="2">The sequence shown here is derived from an EMBL/GenBank/DDBJ whole genome shotgun (WGS) entry which is preliminary data.</text>
</comment>
<evidence type="ECO:0008006" key="4">
    <source>
        <dbReference type="Google" id="ProtNLM"/>
    </source>
</evidence>
<feature type="signal peptide" evidence="1">
    <location>
        <begin position="1"/>
        <end position="30"/>
    </location>
</feature>